<proteinExistence type="predicted"/>
<organism evidence="1 2">
    <name type="scientific">Rhodoferax sediminis</name>
    <dbReference type="NCBI Taxonomy" id="2509614"/>
    <lineage>
        <taxon>Bacteria</taxon>
        <taxon>Pseudomonadati</taxon>
        <taxon>Pseudomonadota</taxon>
        <taxon>Betaproteobacteria</taxon>
        <taxon>Burkholderiales</taxon>
        <taxon>Comamonadaceae</taxon>
        <taxon>Rhodoferax</taxon>
    </lineage>
</organism>
<keyword evidence="2" id="KW-1185">Reference proteome</keyword>
<keyword evidence="1" id="KW-0489">Methyltransferase</keyword>
<dbReference type="GO" id="GO:0008168">
    <property type="term" value="F:methyltransferase activity"/>
    <property type="evidence" value="ECO:0007669"/>
    <property type="project" value="UniProtKB-KW"/>
</dbReference>
<dbReference type="AlphaFoldDB" id="A0A515D6Q3"/>
<dbReference type="Gene3D" id="3.40.50.150">
    <property type="entry name" value="Vaccinia Virus protein VP39"/>
    <property type="match status" value="1"/>
</dbReference>
<name>A0A515D6Q3_9BURK</name>
<dbReference type="EMBL" id="CP035503">
    <property type="protein sequence ID" value="QDL36084.1"/>
    <property type="molecule type" value="Genomic_DNA"/>
</dbReference>
<dbReference type="RefSeq" id="WP_142817202.1">
    <property type="nucleotide sequence ID" value="NZ_CP035503.1"/>
</dbReference>
<dbReference type="OrthoDB" id="9811915at2"/>
<dbReference type="SUPFAM" id="SSF53335">
    <property type="entry name" value="S-adenosyl-L-methionine-dependent methyltransferases"/>
    <property type="match status" value="1"/>
</dbReference>
<gene>
    <name evidence="1" type="ORF">EUB48_01320</name>
</gene>
<evidence type="ECO:0000313" key="2">
    <source>
        <dbReference type="Proteomes" id="UP000316798"/>
    </source>
</evidence>
<dbReference type="Proteomes" id="UP000316798">
    <property type="component" value="Chromosome"/>
</dbReference>
<dbReference type="GO" id="GO:0032259">
    <property type="term" value="P:methylation"/>
    <property type="evidence" value="ECO:0007669"/>
    <property type="project" value="UniProtKB-KW"/>
</dbReference>
<sequence>MQTLRQIDPVITFRNSQGDSVRGTLTNHQRHSLVMEIYNPYSIVQVSEVLRDVTVRAGDRTIYKGNAVVVSMLNTGLMALVSVTLTDDWSEFNAIRGDLSRVEAEAKTFVEEWNARFRISRSYQVAISEARTFLSETSRWADQADMSDVLPRDAQGRIREDIFYELATPIMQKGKEYLVWLEEEAKLIDVEDSVAHRNFAQTALHPLLLRAPFVYRTFAKPMGYAGDYEMVNQMLSDPRQGNSTYFQIINTMFIRCIVAQAHRNRIDILVGYLNKAAERAQREQRDISILNVGCGPAVEIQRFIAQHPHPERLMFKLMDFSEETLAYTRSCIEKSCQAHGKQVQVEYIHESVHQLLKRASKKDDPLDAQAQFDFVYCAGLFDYLSDKVCSRLLQYFVSRSNVGGSVLVTNVHSSNPERHGMEHLLEWHLIYRDEAQLESVLPHNRENTRLYTDDTGANIFAEFQVTAGA</sequence>
<reference evidence="1 2" key="1">
    <citation type="submission" date="2019-01" db="EMBL/GenBank/DDBJ databases">
        <title>Genomic insights into a novel species Rhodoferax sp.</title>
        <authorList>
            <person name="Jin L."/>
        </authorList>
    </citation>
    <scope>NUCLEOTIDE SEQUENCE [LARGE SCALE GENOMIC DNA]</scope>
    <source>
        <strain evidence="1 2">CHu59-6-5</strain>
    </source>
</reference>
<dbReference type="InterPro" id="IPR029063">
    <property type="entry name" value="SAM-dependent_MTases_sf"/>
</dbReference>
<keyword evidence="1" id="KW-0808">Transferase</keyword>
<evidence type="ECO:0000313" key="1">
    <source>
        <dbReference type="EMBL" id="QDL36084.1"/>
    </source>
</evidence>
<protein>
    <submittedName>
        <fullName evidence="1">Class I SAM-dependent methyltransferase</fullName>
    </submittedName>
</protein>
<accession>A0A515D6Q3</accession>
<dbReference type="CDD" id="cd02440">
    <property type="entry name" value="AdoMet_MTases"/>
    <property type="match status" value="1"/>
</dbReference>
<dbReference type="KEGG" id="rhf:EUB48_01320"/>